<evidence type="ECO:0000256" key="3">
    <source>
        <dbReference type="ARBA" id="ARBA00022685"/>
    </source>
</evidence>
<evidence type="ECO:0000256" key="2">
    <source>
        <dbReference type="ARBA" id="ARBA00022670"/>
    </source>
</evidence>
<evidence type="ECO:0000313" key="15">
    <source>
        <dbReference type="Proteomes" id="UP000215335"/>
    </source>
</evidence>
<dbReference type="GO" id="GO:0043005">
    <property type="term" value="C:neuron projection"/>
    <property type="evidence" value="ECO:0007669"/>
    <property type="project" value="TreeGrafter"/>
</dbReference>
<keyword evidence="15" id="KW-1185">Reference proteome</keyword>
<dbReference type="InterPro" id="IPR023828">
    <property type="entry name" value="Peptidase_S8_Ser-AS"/>
</dbReference>
<dbReference type="GO" id="GO:0016486">
    <property type="term" value="P:peptide hormone processing"/>
    <property type="evidence" value="ECO:0007669"/>
    <property type="project" value="TreeGrafter"/>
</dbReference>
<organism evidence="14 15">
    <name type="scientific">Trichomalopsis sarcophagae</name>
    <dbReference type="NCBI Taxonomy" id="543379"/>
    <lineage>
        <taxon>Eukaryota</taxon>
        <taxon>Metazoa</taxon>
        <taxon>Ecdysozoa</taxon>
        <taxon>Arthropoda</taxon>
        <taxon>Hexapoda</taxon>
        <taxon>Insecta</taxon>
        <taxon>Pterygota</taxon>
        <taxon>Neoptera</taxon>
        <taxon>Endopterygota</taxon>
        <taxon>Hymenoptera</taxon>
        <taxon>Apocrita</taxon>
        <taxon>Proctotrupomorpha</taxon>
        <taxon>Chalcidoidea</taxon>
        <taxon>Pteromalidae</taxon>
        <taxon>Pteromalinae</taxon>
        <taxon>Trichomalopsis</taxon>
    </lineage>
</organism>
<comment type="caution">
    <text evidence="14">The sequence shown here is derived from an EMBL/GenBank/DDBJ whole genome shotgun (WGS) entry which is preliminary data.</text>
</comment>
<dbReference type="AlphaFoldDB" id="A0A232EHG6"/>
<dbReference type="PROSITE" id="PS51829">
    <property type="entry name" value="P_HOMO_B"/>
    <property type="match status" value="1"/>
</dbReference>
<keyword evidence="8" id="KW-0865">Zymogen</keyword>
<dbReference type="PROSITE" id="PS51892">
    <property type="entry name" value="SUBTILASE"/>
    <property type="match status" value="1"/>
</dbReference>
<dbReference type="PROSITE" id="PS00138">
    <property type="entry name" value="SUBTILASE_SER"/>
    <property type="match status" value="1"/>
</dbReference>
<evidence type="ECO:0000256" key="4">
    <source>
        <dbReference type="ARBA" id="ARBA00022729"/>
    </source>
</evidence>
<keyword evidence="9" id="KW-1015">Disulfide bond</keyword>
<dbReference type="Gene3D" id="2.60.120.260">
    <property type="entry name" value="Galactose-binding domain-like"/>
    <property type="match status" value="1"/>
</dbReference>
<dbReference type="PANTHER" id="PTHR42884">
    <property type="entry name" value="PROPROTEIN CONVERTASE SUBTILISIN/KEXIN-RELATED"/>
    <property type="match status" value="1"/>
</dbReference>
<dbReference type="GO" id="GO:0012505">
    <property type="term" value="C:endomembrane system"/>
    <property type="evidence" value="ECO:0007669"/>
    <property type="project" value="UniProtKB-ARBA"/>
</dbReference>
<dbReference type="SUPFAM" id="SSF52743">
    <property type="entry name" value="Subtilisin-like"/>
    <property type="match status" value="1"/>
</dbReference>
<keyword evidence="10" id="KW-0325">Glycoprotein</keyword>
<keyword evidence="7" id="KW-0106">Calcium</keyword>
<accession>A0A232EHG6</accession>
<dbReference type="PROSITE" id="PS00137">
    <property type="entry name" value="SUBTILASE_HIS"/>
    <property type="match status" value="1"/>
</dbReference>
<dbReference type="GO" id="GO:0005615">
    <property type="term" value="C:extracellular space"/>
    <property type="evidence" value="ECO:0007669"/>
    <property type="project" value="TreeGrafter"/>
</dbReference>
<dbReference type="InterPro" id="IPR002884">
    <property type="entry name" value="P_dom"/>
</dbReference>
<dbReference type="InterPro" id="IPR023827">
    <property type="entry name" value="Peptidase_S8_Asp-AS"/>
</dbReference>
<feature type="active site" description="Charge relay system" evidence="11 12">
    <location>
        <position position="420"/>
    </location>
</feature>
<proteinExistence type="inferred from homology"/>
<dbReference type="EMBL" id="NNAY01004504">
    <property type="protein sequence ID" value="OXU17806.1"/>
    <property type="molecule type" value="Genomic_DNA"/>
</dbReference>
<comment type="similarity">
    <text evidence="1">Belongs to the peptidase S8 family. Furin subfamily.</text>
</comment>
<evidence type="ECO:0000256" key="8">
    <source>
        <dbReference type="ARBA" id="ARBA00023145"/>
    </source>
</evidence>
<feature type="domain" description="P/Homo B" evidence="13">
    <location>
        <begin position="496"/>
        <end position="633"/>
    </location>
</feature>
<dbReference type="SUPFAM" id="SSF54897">
    <property type="entry name" value="Protease propeptides/inhibitors"/>
    <property type="match status" value="1"/>
</dbReference>
<dbReference type="OrthoDB" id="300641at2759"/>
<dbReference type="SUPFAM" id="SSF49785">
    <property type="entry name" value="Galactose-binding domain-like"/>
    <property type="match status" value="1"/>
</dbReference>
<dbReference type="Gene3D" id="3.30.70.850">
    <property type="entry name" value="Peptidase S8, pro-domain"/>
    <property type="match status" value="1"/>
</dbReference>
<dbReference type="InterPro" id="IPR000209">
    <property type="entry name" value="Peptidase_S8/S53_dom"/>
</dbReference>
<evidence type="ECO:0000256" key="10">
    <source>
        <dbReference type="ARBA" id="ARBA00023180"/>
    </source>
</evidence>
<dbReference type="GO" id="GO:0005737">
    <property type="term" value="C:cytoplasm"/>
    <property type="evidence" value="ECO:0007669"/>
    <property type="project" value="UniProtKB-ARBA"/>
</dbReference>
<evidence type="ECO:0000256" key="5">
    <source>
        <dbReference type="ARBA" id="ARBA00022801"/>
    </source>
</evidence>
<dbReference type="InterPro" id="IPR032815">
    <property type="entry name" value="S8_pro-domain"/>
</dbReference>
<evidence type="ECO:0000256" key="6">
    <source>
        <dbReference type="ARBA" id="ARBA00022825"/>
    </source>
</evidence>
<dbReference type="Pfam" id="PF01483">
    <property type="entry name" value="P_proprotein"/>
    <property type="match status" value="1"/>
</dbReference>
<keyword evidence="6 12" id="KW-0720">Serine protease</keyword>
<dbReference type="InterPro" id="IPR034182">
    <property type="entry name" value="Kexin/furin"/>
</dbReference>
<dbReference type="FunFam" id="3.40.50.200:FF:000021">
    <property type="entry name" value="Proprotein convertase subtilisin/kexin type 5a"/>
    <property type="match status" value="1"/>
</dbReference>
<evidence type="ECO:0000259" key="13">
    <source>
        <dbReference type="PROSITE" id="PS51829"/>
    </source>
</evidence>
<keyword evidence="5 12" id="KW-0378">Hydrolase</keyword>
<dbReference type="InterPro" id="IPR036852">
    <property type="entry name" value="Peptidase_S8/S53_dom_sf"/>
</dbReference>
<feature type="active site" description="Charge relay system" evidence="11 12">
    <location>
        <position position="243"/>
    </location>
</feature>
<keyword evidence="4" id="KW-0732">Signal</keyword>
<reference evidence="14 15" key="1">
    <citation type="journal article" date="2017" name="Curr. Biol.">
        <title>The Evolution of Venom by Co-option of Single-Copy Genes.</title>
        <authorList>
            <person name="Martinson E.O."/>
            <person name="Mrinalini"/>
            <person name="Kelkar Y.D."/>
            <person name="Chang C.H."/>
            <person name="Werren J.H."/>
        </authorList>
    </citation>
    <scope>NUCLEOTIDE SEQUENCE [LARGE SCALE GENOMIC DNA]</scope>
    <source>
        <strain evidence="14 15">Alberta</strain>
        <tissue evidence="14">Whole body</tissue>
    </source>
</reference>
<evidence type="ECO:0000256" key="1">
    <source>
        <dbReference type="ARBA" id="ARBA00005325"/>
    </source>
</evidence>
<dbReference type="Gene3D" id="3.40.50.200">
    <property type="entry name" value="Peptidase S8/S53 domain"/>
    <property type="match status" value="1"/>
</dbReference>
<dbReference type="Pfam" id="PF00082">
    <property type="entry name" value="Peptidase_S8"/>
    <property type="match status" value="1"/>
</dbReference>
<name>A0A232EHG6_9HYME</name>
<feature type="active site" description="Charge relay system" evidence="11 12">
    <location>
        <position position="202"/>
    </location>
</feature>
<evidence type="ECO:0000256" key="9">
    <source>
        <dbReference type="ARBA" id="ARBA00023157"/>
    </source>
</evidence>
<dbReference type="InterPro" id="IPR008979">
    <property type="entry name" value="Galactose-bd-like_sf"/>
</dbReference>
<evidence type="ECO:0000256" key="11">
    <source>
        <dbReference type="PIRSR" id="PIRSR615500-1"/>
    </source>
</evidence>
<evidence type="ECO:0000313" key="14">
    <source>
        <dbReference type="EMBL" id="OXU17806.1"/>
    </source>
</evidence>
<protein>
    <recommendedName>
        <fullName evidence="13">P/Homo B domain-containing protein</fullName>
    </recommendedName>
</protein>
<feature type="non-terminal residue" evidence="14">
    <location>
        <position position="1"/>
    </location>
</feature>
<dbReference type="GO" id="GO:0016020">
    <property type="term" value="C:membrane"/>
    <property type="evidence" value="ECO:0007669"/>
    <property type="project" value="TreeGrafter"/>
</dbReference>
<dbReference type="FunFam" id="2.60.120.260:FF:000006">
    <property type="entry name" value="Proprotein convertase subtilisin/kexin type 5"/>
    <property type="match status" value="1"/>
</dbReference>
<dbReference type="InterPro" id="IPR015500">
    <property type="entry name" value="Peptidase_S8_subtilisin-rel"/>
</dbReference>
<sequence length="686" mass="76391">RLSQSYRKLALYYCYVFVLNCRECNTVDQQDREKQRLHGRYAEPDEWVVRLEGGPEVASLLALRSGYAHVGPVLGFKDTYLWRAKNGFRYKKRGMPYAASNLGSRAKILWADQQRSVRRTKRGYLDDLDPFSIEDFTTAAQPDRRKLSQRAFNDELWDQEWYLLDQRKTEAEAAQPRTIDLNVLPVYKLGVTGRGVRIAVLDDGLEYTHEDLRANYDPEISYDVTDRDEDPMPRYEEPEANGHGTRCAGEIAMEADNRKCGVGVAFEASIGGIKMLDGIVNDRIEAEALGYRVDLVDIYTASWGPPDDGKSLDTPGRLASEALERGIREGRDGRGSIYVWASGNGGSKNDDCGCDGYVGSIYTIAIGSASQTGNFPWYGEMCPANLATTYSGGAFQDQMIVSPATTDLKNSCTTSHTGTSASAPLAAGILALALQVNKNLTWRDVQHLVVYTSKHDPLKNNPGWFRNAAGLWFNPRFGFGLMDAHNLVLASSNWTSVSEKSICQVPAAVWAVREVSYGLPLRVQFEADGCAGAANEIHYLEHVQVETNVEYTLRGALQMHLTAPSGTRVQLLGTRQQDDSTDGFVKWKFMSVATWGEDPQGTWSLDVTDEAGPMNNTGTIRDSKLILHGTQDPPFYLSETLHDCNKVLDEGDKLNYVIEDESNLLDKSEFPKNHSVFDEIVRFLLS</sequence>
<dbReference type="PANTHER" id="PTHR42884:SF14">
    <property type="entry name" value="NEUROENDOCRINE CONVERTASE 1"/>
    <property type="match status" value="1"/>
</dbReference>
<keyword evidence="3" id="KW-0165">Cleavage on pair of basic residues</keyword>
<dbReference type="STRING" id="543379.A0A232EHG6"/>
<dbReference type="Pfam" id="PF16470">
    <property type="entry name" value="S8_pro-domain"/>
    <property type="match status" value="1"/>
</dbReference>
<evidence type="ECO:0000256" key="7">
    <source>
        <dbReference type="ARBA" id="ARBA00022837"/>
    </source>
</evidence>
<dbReference type="CDD" id="cd04059">
    <property type="entry name" value="Peptidases_S8_Protein_convertases_Kexins_Furin-like"/>
    <property type="match status" value="1"/>
</dbReference>
<dbReference type="GO" id="GO:0004252">
    <property type="term" value="F:serine-type endopeptidase activity"/>
    <property type="evidence" value="ECO:0007669"/>
    <property type="project" value="UniProtKB-UniRule"/>
</dbReference>
<dbReference type="PRINTS" id="PR00723">
    <property type="entry name" value="SUBTILISIN"/>
</dbReference>
<gene>
    <name evidence="14" type="ORF">TSAR_013319</name>
</gene>
<dbReference type="InterPro" id="IPR038466">
    <property type="entry name" value="S8_pro-domain_sf"/>
</dbReference>
<evidence type="ECO:0000256" key="12">
    <source>
        <dbReference type="PROSITE-ProRule" id="PRU01240"/>
    </source>
</evidence>
<keyword evidence="2 12" id="KW-0645">Protease</keyword>
<dbReference type="PROSITE" id="PS00136">
    <property type="entry name" value="SUBTILASE_ASP"/>
    <property type="match status" value="1"/>
</dbReference>
<dbReference type="InterPro" id="IPR022398">
    <property type="entry name" value="Peptidase_S8_His-AS"/>
</dbReference>
<dbReference type="Proteomes" id="UP000215335">
    <property type="component" value="Unassembled WGS sequence"/>
</dbReference>